<dbReference type="CDD" id="cd06558">
    <property type="entry name" value="crotonase-like"/>
    <property type="match status" value="1"/>
</dbReference>
<dbReference type="Proteomes" id="UP000061010">
    <property type="component" value="Chromosome"/>
</dbReference>
<dbReference type="AlphaFoldDB" id="A0A0S1B019"/>
<dbReference type="NCBIfam" id="NF006452">
    <property type="entry name" value="PRK08788.1"/>
    <property type="match status" value="1"/>
</dbReference>
<comment type="similarity">
    <text evidence="1">Belongs to the enoyl-CoA hydratase/isomerase family.</text>
</comment>
<keyword evidence="3" id="KW-1185">Reference proteome</keyword>
<organism evidence="2 3">
    <name type="scientific">Stenotrophomonas acidaminiphila</name>
    <dbReference type="NCBI Taxonomy" id="128780"/>
    <lineage>
        <taxon>Bacteria</taxon>
        <taxon>Pseudomonadati</taxon>
        <taxon>Pseudomonadota</taxon>
        <taxon>Gammaproteobacteria</taxon>
        <taxon>Lysobacterales</taxon>
        <taxon>Lysobacteraceae</taxon>
        <taxon>Stenotrophomonas</taxon>
    </lineage>
</organism>
<dbReference type="Gene3D" id="3.90.226.10">
    <property type="entry name" value="2-enoyl-CoA Hydratase, Chain A, domain 1"/>
    <property type="match status" value="1"/>
</dbReference>
<reference evidence="2 3" key="1">
    <citation type="journal article" date="2015" name="Genome Announc.">
        <title>Complete Genome Sequencing of Stenotrophomonas acidaminiphila ZAC14D2_NAIMI4_2, a Multidrug-Resistant Strain Isolated from Sediments of a Polluted River in Mexico, Uncovers New Antibiotic Resistance Genes and a Novel Class-II Lasso Peptide Biosynthesis Gene Cluster.</title>
        <authorList>
            <person name="Vinuesa P."/>
            <person name="Ochoa-Sanchez L.E."/>
        </authorList>
    </citation>
    <scope>NUCLEOTIDE SEQUENCE [LARGE SCALE GENOMIC DNA]</scope>
    <source>
        <strain evidence="2 3">ZAC14D2_NAIMI4_2</strain>
    </source>
</reference>
<dbReference type="OrthoDB" id="9802362at2"/>
<gene>
    <name evidence="2" type="primary">rpfF</name>
    <name evidence="2" type="ORF">AOT14_20300</name>
</gene>
<dbReference type="InterPro" id="IPR001753">
    <property type="entry name" value="Enoyl-CoA_hydra/iso"/>
</dbReference>
<sequence>MNAIELLPVGTPATSYAPPYSTIRVHADAAGDVHWLHMHADAGPGVRPCFRKPLMTEMHAYLDGITGDPQARPERLRHLVLASAADAFNLGGDLDVFSALIRARDGDGLLRYARSCVDGVYRFHAGLDGSFRTIALLQGDALGGGLEMALSCHTIVAEEGVGMGLPEVLFGLFPGMGAYNFLSRRVSPQLAERIILEGRVYSAEEMHAMGVVDILVPRGQGEQAVNDLIRQQQRIPQSYLAMNAVRGISNRVDYQELMDITRVWVDAALALDEKSLRTMDRLVKAQTRRSGQVLS</sequence>
<dbReference type="InterPro" id="IPR029045">
    <property type="entry name" value="ClpP/crotonase-like_dom_sf"/>
</dbReference>
<dbReference type="SUPFAM" id="SSF52096">
    <property type="entry name" value="ClpP/crotonase"/>
    <property type="match status" value="1"/>
</dbReference>
<name>A0A0S1B019_9GAMM</name>
<dbReference type="Pfam" id="PF00378">
    <property type="entry name" value="ECH_1"/>
    <property type="match status" value="1"/>
</dbReference>
<dbReference type="KEGG" id="sacz:AOT14_20300"/>
<dbReference type="GO" id="GO:0003824">
    <property type="term" value="F:catalytic activity"/>
    <property type="evidence" value="ECO:0007669"/>
    <property type="project" value="UniProtKB-ARBA"/>
</dbReference>
<dbReference type="PATRIC" id="fig|128780.6.peg.2041"/>
<dbReference type="Gene3D" id="6.20.390.30">
    <property type="match status" value="1"/>
</dbReference>
<evidence type="ECO:0000313" key="3">
    <source>
        <dbReference type="Proteomes" id="UP000061010"/>
    </source>
</evidence>
<dbReference type="PANTHER" id="PTHR11941:SF54">
    <property type="entry name" value="ENOYL-COA HYDRATASE, MITOCHONDRIAL"/>
    <property type="match status" value="1"/>
</dbReference>
<accession>A0A0S1B019</accession>
<evidence type="ECO:0000313" key="2">
    <source>
        <dbReference type="EMBL" id="ALJ28405.1"/>
    </source>
</evidence>
<dbReference type="GO" id="GO:0006635">
    <property type="term" value="P:fatty acid beta-oxidation"/>
    <property type="evidence" value="ECO:0007669"/>
    <property type="project" value="TreeGrafter"/>
</dbReference>
<dbReference type="PANTHER" id="PTHR11941">
    <property type="entry name" value="ENOYL-COA HYDRATASE-RELATED"/>
    <property type="match status" value="1"/>
</dbReference>
<evidence type="ECO:0000256" key="1">
    <source>
        <dbReference type="ARBA" id="ARBA00005254"/>
    </source>
</evidence>
<protein>
    <submittedName>
        <fullName evidence="2">Enoyl-CoA hydratase</fullName>
    </submittedName>
</protein>
<dbReference type="EMBL" id="CP012900">
    <property type="protein sequence ID" value="ALJ28405.1"/>
    <property type="molecule type" value="Genomic_DNA"/>
</dbReference>
<proteinExistence type="inferred from homology"/>